<evidence type="ECO:0000313" key="2">
    <source>
        <dbReference type="EMBL" id="MDX5978402.1"/>
    </source>
</evidence>
<name>A0AAJ2VPD4_9GAMM</name>
<dbReference type="RefSeq" id="WP_198350070.1">
    <property type="nucleotide sequence ID" value="NZ_JABASV010000013.1"/>
</dbReference>
<evidence type="ECO:0000256" key="1">
    <source>
        <dbReference type="ARBA" id="ARBA00023172"/>
    </source>
</evidence>
<organism evidence="2 3">
    <name type="scientific">Vreelandella alkaliphila</name>
    <dbReference type="NCBI Taxonomy" id="272774"/>
    <lineage>
        <taxon>Bacteria</taxon>
        <taxon>Pseudomonadati</taxon>
        <taxon>Pseudomonadota</taxon>
        <taxon>Gammaproteobacteria</taxon>
        <taxon>Oceanospirillales</taxon>
        <taxon>Halomonadaceae</taxon>
        <taxon>Vreelandella</taxon>
    </lineage>
</organism>
<dbReference type="GO" id="GO:0015074">
    <property type="term" value="P:DNA integration"/>
    <property type="evidence" value="ECO:0007669"/>
    <property type="project" value="InterPro"/>
</dbReference>
<dbReference type="EMBL" id="JAWXXT010000001">
    <property type="protein sequence ID" value="MDX5978402.1"/>
    <property type="molecule type" value="Genomic_DNA"/>
</dbReference>
<accession>A0AAJ2VPD4</accession>
<dbReference type="GeneID" id="303166353"/>
<dbReference type="SUPFAM" id="SSF56349">
    <property type="entry name" value="DNA breaking-rejoining enzymes"/>
    <property type="match status" value="1"/>
</dbReference>
<keyword evidence="1" id="KW-0233">DNA recombination</keyword>
<protein>
    <submittedName>
        <fullName evidence="2">Uncharacterized protein</fullName>
    </submittedName>
</protein>
<dbReference type="Gene3D" id="1.10.443.10">
    <property type="entry name" value="Intergrase catalytic core"/>
    <property type="match status" value="1"/>
</dbReference>
<comment type="caution">
    <text evidence="2">The sequence shown here is derived from an EMBL/GenBank/DDBJ whole genome shotgun (WGS) entry which is preliminary data.</text>
</comment>
<dbReference type="InterPro" id="IPR011010">
    <property type="entry name" value="DNA_brk_join_enz"/>
</dbReference>
<sequence>MVAYTTAVKNDAKSTDNQIARFGHPYRDICQWAAQHDLSDALELAFWTLGLDHQIVAIGNLVSEFHHPESKDILARWRQNPTLASLDDLAKAIRQDPLINRQYPAFLHAGDATKTKHTYKGSLKEQTFLITLITYPLPGAEQSSEYVLRRALRLWLVAQAANRVVTEHCLADRNISTAARFLIADRYQAQWQLVDDVLRRARRYLTPDNWAFERFTDALSLAAEQYKQSHTFGKSGTAFINAIIEIASGDIKPFTTQRDFTPQPFVHAELSAPISEPAPLISFNESSEQLIEVYPSPEDSADEEADEAIYLLPVDATDTQAQQELTGRSFYHQQAETSHYLPWSYSKLLPPERLLIEQWIAQQLNHTDQRERLGGALVWLAIRFSRSLSQVLAMGIGDAPQGEWSLSSNLKQMVRLSPRRRNAWQPNIGAQPYVAAVHETQCVGLNADVTVALTSGSHQRISTPVSLSELWQCVSPGHKIEVWFNERMSAVCPRVTSGRLAEAWGQTVFDASGNHHFARMLTAHPNSALPGACSYASWDIDAIEQGLALPYQFQGAETLQSTNQGSLLVLLEAELNRAISKATQQLNETLNGNDLVRLHNHWTSYCVMALYAATGSRYLKDPFESPRFFNHALPAVFINDKAEGSGVRNGRMVPLADKALEFVEAYLAYLQRLAVHLLNTHPAVASRINSLLKVPAKAEQPLFFLLDESLNWHSMSATDLPGVPLFDWPLPPNLFRHRLAQQLPLLGVDNEVVDGWLGHAEKGVATYSDTSARCWMDDWTAYRKEVNELFERLSFDLLVPPATLPVSTVSSLRDSMPFSRMFGQRLREKNRRLATRSIIRAALNDIELFLKGRDIATLPANEINQLGRHMLLQQGKTPYPSAALRFSVLTRLLERHESPHRHAFQRRYIPMLPEKTLIHEHAPAYATLMAQLMQWAMDIRPYATRTHCSKRQALALGALLLCIEKRISYTRLLEDVCLGDNFRLLYHRKAYYLEYSEQLDSTDWQAPVQRHKVSYHVASLLSYGQQLTSTKALDDLWSTPTQAPPLTEAFIQSVESQECITVQQILGQAAAIVDQANLLELPGVVAGALAGRIVATSLPMQAHIRIVHGKSLVFPPPIVNTEGSKPPITLPALLRASGDKYELQQQTVLLFKEVKQLLDAYAKPQAKITAKSLEQLVTQRNGKVSSAIMLLVIWIAAVIRSGKGQAGRRFKPFESSSIQRYWGALRKLFEELAYGVDLMKLGSEEVTAFYAGLIDYQEFQLSDMSYFSHRLRSFHRVAASYGVEEPDWDELAVAEQGRHVRAEILSEREYLETLKRIEASQRDSDIKCLLQFVLLCAYRFGLRLDEARGLLRRDWCTSHGYSWVLVRNNRYRTLKSEASRRAVPLLFSLDAIEQRTIHAVLNRHDALLGGEASMPLLGEMRDGKVAAALSASAISATEIDMLRHVSGSPALSLHHARHAFYNITAAALLQLNTPVAIKITQHVDSAHLRQMVMGQQHHCSRRVMMGLARLMGHRQPATGLLNYNHLILEWADALTPVKGTNGSILKEAIKPQDFKRYTPAAVPHHERSLFNDPTPYLLMKALRLGALRQSVRRAGEALELSPLHAALLEDVVKAAENNMRFKVRGQDQWVTSQDYPLGLLRSISDAAWDRLLEHTKAIDSETLTIREVLELDELACQVGRHRHLLMSEARHVAIIARTVKAFNVAKSNYEIVGKNCSDDIRRMLIAYGLKETSDVGVQLDMFEVVKVGREMKYQQYAGLLLTKNESDVVRNRYELAVAYLVTATYLYVKGKGFNVS</sequence>
<evidence type="ECO:0000313" key="3">
    <source>
        <dbReference type="Proteomes" id="UP001276761"/>
    </source>
</evidence>
<reference evidence="2" key="1">
    <citation type="submission" date="2023-11" db="EMBL/GenBank/DDBJ databases">
        <title>MicrobeMod: A computational toolkit for identifying prokaryotic methylation and restriction-modification with nanopore sequencing.</title>
        <authorList>
            <person name="Crits-Christoph A."/>
            <person name="Kang S.C."/>
            <person name="Lee H."/>
            <person name="Ostrov N."/>
        </authorList>
    </citation>
    <scope>NUCLEOTIDE SEQUENCE</scope>
    <source>
        <strain evidence="2">ATCC BAA-953</strain>
    </source>
</reference>
<proteinExistence type="predicted"/>
<gene>
    <name evidence="2" type="ORF">SIL78_12605</name>
</gene>
<dbReference type="GO" id="GO:0003677">
    <property type="term" value="F:DNA binding"/>
    <property type="evidence" value="ECO:0007669"/>
    <property type="project" value="InterPro"/>
</dbReference>
<dbReference type="Proteomes" id="UP001276761">
    <property type="component" value="Unassembled WGS sequence"/>
</dbReference>
<dbReference type="InterPro" id="IPR013762">
    <property type="entry name" value="Integrase-like_cat_sf"/>
</dbReference>
<dbReference type="GO" id="GO:0006310">
    <property type="term" value="P:DNA recombination"/>
    <property type="evidence" value="ECO:0007669"/>
    <property type="project" value="UniProtKB-KW"/>
</dbReference>